<keyword evidence="2" id="KW-1185">Reference proteome</keyword>
<evidence type="ECO:0008006" key="3">
    <source>
        <dbReference type="Google" id="ProtNLM"/>
    </source>
</evidence>
<comment type="caution">
    <text evidence="1">The sequence shown here is derived from an EMBL/GenBank/DDBJ whole genome shotgun (WGS) entry which is preliminary data.</text>
</comment>
<dbReference type="EMBL" id="JAUTWS010000091">
    <property type="protein sequence ID" value="MDO9713451.1"/>
    <property type="molecule type" value="Genomic_DNA"/>
</dbReference>
<dbReference type="RefSeq" id="WP_305108308.1">
    <property type="nucleotide sequence ID" value="NZ_JAUTWS010000091.1"/>
</dbReference>
<evidence type="ECO:0000313" key="1">
    <source>
        <dbReference type="EMBL" id="MDO9713451.1"/>
    </source>
</evidence>
<evidence type="ECO:0000313" key="2">
    <source>
        <dbReference type="Proteomes" id="UP001243009"/>
    </source>
</evidence>
<proteinExistence type="predicted"/>
<protein>
    <recommendedName>
        <fullName evidence="3">Transposase</fullName>
    </recommendedName>
</protein>
<organism evidence="1 2">
    <name type="scientific">Paracraurococcus lichenis</name>
    <dbReference type="NCBI Taxonomy" id="3064888"/>
    <lineage>
        <taxon>Bacteria</taxon>
        <taxon>Pseudomonadati</taxon>
        <taxon>Pseudomonadota</taxon>
        <taxon>Alphaproteobacteria</taxon>
        <taxon>Acetobacterales</taxon>
        <taxon>Roseomonadaceae</taxon>
        <taxon>Paracraurococcus</taxon>
    </lineage>
</organism>
<name>A0ABT9EB74_9PROT</name>
<gene>
    <name evidence="1" type="ORF">Q7A36_34315</name>
</gene>
<reference evidence="1 2" key="1">
    <citation type="submission" date="2023-08" db="EMBL/GenBank/DDBJ databases">
        <title>The draft genome sequence of Paracraurococcus sp. LOR1-02.</title>
        <authorList>
            <person name="Kingkaew E."/>
            <person name="Tanasupawat S."/>
        </authorList>
    </citation>
    <scope>NUCLEOTIDE SEQUENCE [LARGE SCALE GENOMIC DNA]</scope>
    <source>
        <strain evidence="1 2">LOR1-02</strain>
    </source>
</reference>
<sequence length="122" mass="13920">MTRPYNGTAVLDDDLWAQIGPYVITALGGDGDESSSAISARTFAETMIRVYAMNATWVEAAQWHTCEPEALAGRMRRLQRHQLWDLIAAILSARWPKVWWSEPRRGKRKSREWAFKGLEGEV</sequence>
<accession>A0ABT9EB74</accession>
<dbReference type="Proteomes" id="UP001243009">
    <property type="component" value="Unassembled WGS sequence"/>
</dbReference>